<evidence type="ECO:0000313" key="2">
    <source>
        <dbReference type="Proteomes" id="UP000548582"/>
    </source>
</evidence>
<dbReference type="SUPFAM" id="SSF53850">
    <property type="entry name" value="Periplasmic binding protein-like II"/>
    <property type="match status" value="1"/>
</dbReference>
<accession>A0A848EFZ0</accession>
<dbReference type="PANTHER" id="PTHR35841:SF1">
    <property type="entry name" value="PHOSPHONATES-BINDING PERIPLASMIC PROTEIN"/>
    <property type="match status" value="1"/>
</dbReference>
<dbReference type="Pfam" id="PF12974">
    <property type="entry name" value="Phosphonate-bd"/>
    <property type="match status" value="1"/>
</dbReference>
<protein>
    <submittedName>
        <fullName evidence="1">PhnD/SsuA/transferrin family substrate-binding protein</fullName>
    </submittedName>
</protein>
<dbReference type="PANTHER" id="PTHR35841">
    <property type="entry name" value="PHOSPHONATES-BINDING PERIPLASMIC PROTEIN"/>
    <property type="match status" value="1"/>
</dbReference>
<reference evidence="1 2" key="1">
    <citation type="submission" date="2020-03" db="EMBL/GenBank/DDBJ databases">
        <authorList>
            <person name="Sun Q."/>
        </authorList>
    </citation>
    <scope>NUCLEOTIDE SEQUENCE [LARGE SCALE GENOMIC DNA]</scope>
    <source>
        <strain evidence="1 2">JC162</strain>
    </source>
</reference>
<sequence length="271" mass="28754">MYNLAGLRPANAAFWAAVAEALRARGIGELPEAPDFERPAVPDRIGPEVLFTQTCGFPLGTIYRGQHALLGVPDYEQPGDARAQAAAMGIAGPVHCAFILVRDDDPARSLEDLRGRVFACNSQHSNSGMNLPRRTLAPLAGGRPFFARVVETGTHPASMALVQSGGADAASIDNMTYSFHADVRPEAVAGLRVLAETVPSPAIPFVTSAATDTATQSALREALHEVSVAPRHAALRHTLRLRAIVPPEGSDYAILARYEAEAAAMGYPRLV</sequence>
<dbReference type="Proteomes" id="UP000548582">
    <property type="component" value="Unassembled WGS sequence"/>
</dbReference>
<dbReference type="Gene3D" id="3.40.190.10">
    <property type="entry name" value="Periplasmic binding protein-like II"/>
    <property type="match status" value="2"/>
</dbReference>
<gene>
    <name evidence="1" type="ORF">GWK16_13575</name>
</gene>
<name>A0A848EFZ0_9PROT</name>
<proteinExistence type="predicted"/>
<organism evidence="1 2">
    <name type="scientific">Neoroseomonas marina</name>
    <dbReference type="NCBI Taxonomy" id="1232220"/>
    <lineage>
        <taxon>Bacteria</taxon>
        <taxon>Pseudomonadati</taxon>
        <taxon>Pseudomonadota</taxon>
        <taxon>Alphaproteobacteria</taxon>
        <taxon>Acetobacterales</taxon>
        <taxon>Acetobacteraceae</taxon>
        <taxon>Neoroseomonas</taxon>
    </lineage>
</organism>
<dbReference type="EMBL" id="JABBKX010000004">
    <property type="protein sequence ID" value="NMJ42278.1"/>
    <property type="molecule type" value="Genomic_DNA"/>
</dbReference>
<evidence type="ECO:0000313" key="1">
    <source>
        <dbReference type="EMBL" id="NMJ42278.1"/>
    </source>
</evidence>
<dbReference type="AlphaFoldDB" id="A0A848EFZ0"/>
<comment type="caution">
    <text evidence="1">The sequence shown here is derived from an EMBL/GenBank/DDBJ whole genome shotgun (WGS) entry which is preliminary data.</text>
</comment>
<keyword evidence="2" id="KW-1185">Reference proteome</keyword>